<protein>
    <submittedName>
        <fullName evidence="1">Uncharacterized protein</fullName>
    </submittedName>
</protein>
<feature type="non-terminal residue" evidence="1">
    <location>
        <position position="1"/>
    </location>
</feature>
<dbReference type="Proteomes" id="UP000011080">
    <property type="component" value="Unassembled WGS sequence"/>
</dbReference>
<reference evidence="1 2" key="1">
    <citation type="journal article" date="2012" name="Nat. Genet.">
        <title>The yak genome and adaptation to life at high altitude.</title>
        <authorList>
            <person name="Qiu Q."/>
            <person name="Zhang G."/>
            <person name="Ma T."/>
            <person name="Qian W."/>
            <person name="Wang J."/>
            <person name="Ye Z."/>
            <person name="Cao C."/>
            <person name="Hu Q."/>
            <person name="Kim J."/>
            <person name="Larkin D.M."/>
            <person name="Auvil L."/>
            <person name="Capitanu B."/>
            <person name="Ma J."/>
            <person name="Lewin H.A."/>
            <person name="Qian X."/>
            <person name="Lang Y."/>
            <person name="Zhou R."/>
            <person name="Wang L."/>
            <person name="Wang K."/>
            <person name="Xia J."/>
            <person name="Liao S."/>
            <person name="Pan S."/>
            <person name="Lu X."/>
            <person name="Hou H."/>
            <person name="Wang Y."/>
            <person name="Zang X."/>
            <person name="Yin Y."/>
            <person name="Ma H."/>
            <person name="Zhang J."/>
            <person name="Wang Z."/>
            <person name="Zhang Y."/>
            <person name="Zhang D."/>
            <person name="Yonezawa T."/>
            <person name="Hasegawa M."/>
            <person name="Zhong Y."/>
            <person name="Liu W."/>
            <person name="Zhang Y."/>
            <person name="Huang Z."/>
            <person name="Zhang S."/>
            <person name="Long R."/>
            <person name="Yang H."/>
            <person name="Wang J."/>
            <person name="Lenstra J.A."/>
            <person name="Cooper D.N."/>
            <person name="Wu Y."/>
            <person name="Wang J."/>
            <person name="Shi P."/>
            <person name="Wang J."/>
            <person name="Liu J."/>
        </authorList>
    </citation>
    <scope>NUCLEOTIDE SEQUENCE [LARGE SCALE GENOMIC DNA]</scope>
    <source>
        <strain evidence="2">yakQH1</strain>
    </source>
</reference>
<name>L8J0D0_9CETA</name>
<proteinExistence type="predicted"/>
<sequence length="50" mass="5386">QSPLSMEFSRQEYWSELPFPTPGDLPDPGIEPVSLVSPALASGFFTTSAT</sequence>
<evidence type="ECO:0000313" key="1">
    <source>
        <dbReference type="EMBL" id="ELR62335.1"/>
    </source>
</evidence>
<evidence type="ECO:0000313" key="2">
    <source>
        <dbReference type="Proteomes" id="UP000011080"/>
    </source>
</evidence>
<organism evidence="1 2">
    <name type="scientific">Bos mutus</name>
    <name type="common">wild yak</name>
    <dbReference type="NCBI Taxonomy" id="72004"/>
    <lineage>
        <taxon>Eukaryota</taxon>
        <taxon>Metazoa</taxon>
        <taxon>Chordata</taxon>
        <taxon>Craniata</taxon>
        <taxon>Vertebrata</taxon>
        <taxon>Euteleostomi</taxon>
        <taxon>Mammalia</taxon>
        <taxon>Eutheria</taxon>
        <taxon>Laurasiatheria</taxon>
        <taxon>Artiodactyla</taxon>
        <taxon>Ruminantia</taxon>
        <taxon>Pecora</taxon>
        <taxon>Bovidae</taxon>
        <taxon>Bovinae</taxon>
        <taxon>Bos</taxon>
    </lineage>
</organism>
<gene>
    <name evidence="1" type="ORF">M91_01857</name>
</gene>
<dbReference type="AlphaFoldDB" id="L8J0D0"/>
<dbReference type="EMBL" id="JH880354">
    <property type="protein sequence ID" value="ELR62335.1"/>
    <property type="molecule type" value="Genomic_DNA"/>
</dbReference>
<feature type="non-terminal residue" evidence="1">
    <location>
        <position position="50"/>
    </location>
</feature>
<accession>L8J0D0</accession>